<evidence type="ECO:0000313" key="1">
    <source>
        <dbReference type="EMBL" id="SVD97437.1"/>
    </source>
</evidence>
<evidence type="ECO:0008006" key="2">
    <source>
        <dbReference type="Google" id="ProtNLM"/>
    </source>
</evidence>
<protein>
    <recommendedName>
        <fullName evidence="2">N-acetyl sugar amidotransferase</fullName>
    </recommendedName>
</protein>
<proteinExistence type="predicted"/>
<dbReference type="InterPro" id="IPR020022">
    <property type="entry name" value="N-acetyl_sugar_amidoTrfase"/>
</dbReference>
<name>A0A382ZPG6_9ZZZZ</name>
<dbReference type="SUPFAM" id="SSF52402">
    <property type="entry name" value="Adenine nucleotide alpha hydrolases-like"/>
    <property type="match status" value="1"/>
</dbReference>
<dbReference type="AlphaFoldDB" id="A0A382ZPG6"/>
<feature type="non-terminal residue" evidence="1">
    <location>
        <position position="1"/>
    </location>
</feature>
<gene>
    <name evidence="1" type="ORF">METZ01_LOCUS450291</name>
</gene>
<dbReference type="EMBL" id="UINC01185629">
    <property type="protein sequence ID" value="SVD97437.1"/>
    <property type="molecule type" value="Genomic_DNA"/>
</dbReference>
<sequence>VFVKLEEVFVKKIAYPESVDTKLYAEDYQNPPAKYGLPEEVKFCERCVISNQRPNSSREYSHTKESQKTTIVFDENNICDACHVADQKREKTDWDAREKELRDLCDKHRRNDGRYDCIVPGSGGKDSFYASHILKNKYGMHPLTVTWAPHIYTDWGRKNFDAWIHAGHDNYLLTPNGRVHRLLTRLALENLFFPFQPFLFGQKGIAPKMALMFDCPLVFYGEDESEYGNAKSDATSPQR</sequence>
<feature type="non-terminal residue" evidence="1">
    <location>
        <position position="239"/>
    </location>
</feature>
<reference evidence="1" key="1">
    <citation type="submission" date="2018-05" db="EMBL/GenBank/DDBJ databases">
        <authorList>
            <person name="Lanie J.A."/>
            <person name="Ng W.-L."/>
            <person name="Kazmierczak K.M."/>
            <person name="Andrzejewski T.M."/>
            <person name="Davidsen T.M."/>
            <person name="Wayne K.J."/>
            <person name="Tettelin H."/>
            <person name="Glass J.I."/>
            <person name="Rusch D."/>
            <person name="Podicherti R."/>
            <person name="Tsui H.-C.T."/>
            <person name="Winkler M.E."/>
        </authorList>
    </citation>
    <scope>NUCLEOTIDE SEQUENCE</scope>
</reference>
<accession>A0A382ZPG6</accession>
<organism evidence="1">
    <name type="scientific">marine metagenome</name>
    <dbReference type="NCBI Taxonomy" id="408172"/>
    <lineage>
        <taxon>unclassified sequences</taxon>
        <taxon>metagenomes</taxon>
        <taxon>ecological metagenomes</taxon>
    </lineage>
</organism>
<dbReference type="NCBIfam" id="TIGR03573">
    <property type="entry name" value="WbuX"/>
    <property type="match status" value="1"/>
</dbReference>